<dbReference type="Gene3D" id="1.10.10.10">
    <property type="entry name" value="Winged helix-like DNA-binding domain superfamily/Winged helix DNA-binding domain"/>
    <property type="match status" value="1"/>
</dbReference>
<dbReference type="AlphaFoldDB" id="A0A5C5SAV4"/>
<dbReference type="InterPro" id="IPR036390">
    <property type="entry name" value="WH_DNA-bd_sf"/>
</dbReference>
<keyword evidence="3" id="KW-0804">Transcription</keyword>
<gene>
    <name evidence="5" type="ORF">FRX57_05280</name>
</gene>
<comment type="caution">
    <text evidence="5">The sequence shown here is derived from an EMBL/GenBank/DDBJ whole genome shotgun (WGS) entry which is preliminary data.</text>
</comment>
<dbReference type="CDD" id="cd00090">
    <property type="entry name" value="HTH_ARSR"/>
    <property type="match status" value="1"/>
</dbReference>
<evidence type="ECO:0000256" key="1">
    <source>
        <dbReference type="ARBA" id="ARBA00023015"/>
    </source>
</evidence>
<dbReference type="PANTHER" id="PTHR33204">
    <property type="entry name" value="TRANSCRIPTIONAL REGULATOR, MARR FAMILY"/>
    <property type="match status" value="1"/>
</dbReference>
<keyword evidence="2" id="KW-0238">DNA-binding</keyword>
<dbReference type="RefSeq" id="WP_146567406.1">
    <property type="nucleotide sequence ID" value="NZ_VOHL01000003.1"/>
</dbReference>
<keyword evidence="1" id="KW-0805">Transcription regulation</keyword>
<dbReference type="Proteomes" id="UP000317430">
    <property type="component" value="Unassembled WGS sequence"/>
</dbReference>
<dbReference type="OrthoDB" id="9791143at2"/>
<dbReference type="InterPro" id="IPR002577">
    <property type="entry name" value="HTH_HxlR"/>
</dbReference>
<dbReference type="SUPFAM" id="SSF46785">
    <property type="entry name" value="Winged helix' DNA-binding domain"/>
    <property type="match status" value="1"/>
</dbReference>
<dbReference type="PROSITE" id="PS51118">
    <property type="entry name" value="HTH_HXLR"/>
    <property type="match status" value="1"/>
</dbReference>
<keyword evidence="6" id="KW-1185">Reference proteome</keyword>
<sequence>MATFNSHTIPECPFVTTQKVLSGKWAILLLHHLDHGTKRFNELQRLMTPITQATLTKQLRQLEDDGLVERLVYPEVPPRVEYQLTPIGQEFGQVLKEIDSWGNKYIDFVKEKEN</sequence>
<evidence type="ECO:0000256" key="2">
    <source>
        <dbReference type="ARBA" id="ARBA00023125"/>
    </source>
</evidence>
<evidence type="ECO:0000259" key="4">
    <source>
        <dbReference type="PROSITE" id="PS51118"/>
    </source>
</evidence>
<evidence type="ECO:0000313" key="6">
    <source>
        <dbReference type="Proteomes" id="UP000317430"/>
    </source>
</evidence>
<organism evidence="5 6">
    <name type="scientific">Streptococcus cuniculipharyngis</name>
    <dbReference type="NCBI Taxonomy" id="1562651"/>
    <lineage>
        <taxon>Bacteria</taxon>
        <taxon>Bacillati</taxon>
        <taxon>Bacillota</taxon>
        <taxon>Bacilli</taxon>
        <taxon>Lactobacillales</taxon>
        <taxon>Streptococcaceae</taxon>
        <taxon>Streptococcus</taxon>
    </lineage>
</organism>
<dbReference type="Pfam" id="PF01638">
    <property type="entry name" value="HxlR"/>
    <property type="match status" value="1"/>
</dbReference>
<dbReference type="InterPro" id="IPR036388">
    <property type="entry name" value="WH-like_DNA-bd_sf"/>
</dbReference>
<dbReference type="InterPro" id="IPR011991">
    <property type="entry name" value="ArsR-like_HTH"/>
</dbReference>
<accession>A0A5C5SAV4</accession>
<protein>
    <submittedName>
        <fullName evidence="5">Helix-turn-helix transcriptional regulator</fullName>
    </submittedName>
</protein>
<name>A0A5C5SAV4_9STRE</name>
<feature type="domain" description="HTH hxlR-type" evidence="4">
    <location>
        <begin position="12"/>
        <end position="110"/>
    </location>
</feature>
<dbReference type="EMBL" id="VOHL01000003">
    <property type="protein sequence ID" value="TWS97697.1"/>
    <property type="molecule type" value="Genomic_DNA"/>
</dbReference>
<dbReference type="GO" id="GO:0003677">
    <property type="term" value="F:DNA binding"/>
    <property type="evidence" value="ECO:0007669"/>
    <property type="project" value="UniProtKB-KW"/>
</dbReference>
<proteinExistence type="predicted"/>
<evidence type="ECO:0000313" key="5">
    <source>
        <dbReference type="EMBL" id="TWS97697.1"/>
    </source>
</evidence>
<reference evidence="5 6" key="1">
    <citation type="submission" date="2019-08" db="EMBL/GenBank/DDBJ databases">
        <authorList>
            <person name="Lei W."/>
        </authorList>
    </citation>
    <scope>NUCLEOTIDE SEQUENCE [LARGE SCALE GENOMIC DNA]</scope>
    <source>
        <strain evidence="5 6">CCUG 66496</strain>
    </source>
</reference>
<evidence type="ECO:0000256" key="3">
    <source>
        <dbReference type="ARBA" id="ARBA00023163"/>
    </source>
</evidence>